<dbReference type="KEGG" id="awo:Awo_c06830"/>
<reference evidence="2" key="1">
    <citation type="submission" date="2011-07" db="EMBL/GenBank/DDBJ databases">
        <title>Complete genome sequence of Acetobacterium woodii.</title>
        <authorList>
            <person name="Poehlein A."/>
            <person name="Schmidt S."/>
            <person name="Kaster A.-K."/>
            <person name="Goenrich M."/>
            <person name="Vollmers J."/>
            <person name="Thuermer A."/>
            <person name="Gottschalk G."/>
            <person name="Thauer R.K."/>
            <person name="Daniel R."/>
            <person name="Mueller V."/>
        </authorList>
    </citation>
    <scope>NUCLEOTIDE SEQUENCE [LARGE SCALE GENOMIC DNA]</scope>
    <source>
        <strain evidence="2">ATCC 29683 / DSM 1030 / JCM 2381 / KCTC 1655 / WB1</strain>
    </source>
</reference>
<proteinExistence type="predicted"/>
<dbReference type="Proteomes" id="UP000007177">
    <property type="component" value="Chromosome"/>
</dbReference>
<gene>
    <name evidence="1" type="ordered locus">Awo_c06830</name>
</gene>
<protein>
    <submittedName>
        <fullName evidence="1">Uncharacterized protein</fullName>
    </submittedName>
</protein>
<dbReference type="HOGENOM" id="CLU_1623559_0_0_9"/>
<dbReference type="eggNOG" id="ENOG502ZRRJ">
    <property type="taxonomic scope" value="Bacteria"/>
</dbReference>
<evidence type="ECO:0000313" key="2">
    <source>
        <dbReference type="Proteomes" id="UP000007177"/>
    </source>
</evidence>
<dbReference type="RefSeq" id="WP_014355080.1">
    <property type="nucleotide sequence ID" value="NC_016894.1"/>
</dbReference>
<accession>H6LJS6</accession>
<keyword evidence="2" id="KW-1185">Reference proteome</keyword>
<evidence type="ECO:0000313" key="1">
    <source>
        <dbReference type="EMBL" id="AFA47477.1"/>
    </source>
</evidence>
<dbReference type="AlphaFoldDB" id="H6LJS6"/>
<name>H6LJS6_ACEWD</name>
<sequence>MDYSMLGIKTNPVTIFTLKDKEKYLSDPSVIDAGIRPLADAINSVAVLFTMNACQGFLIEAERDAHCPETYVDFYVINEEYALANMLLASLVSKFNAVINCKVVYEADFDFISADEVVGNGFVNMRYSIELFELPPDLMKKTYQEIVAHIKQFAEMANKNSVV</sequence>
<reference evidence="1 2" key="2">
    <citation type="journal article" date="2012" name="PLoS ONE">
        <title>An ancient pathway combining carbon dioxide fixation with the generation and utilization of a sodium ion gradient for ATP synthesis.</title>
        <authorList>
            <person name="Poehlein A."/>
            <person name="Schmidt S."/>
            <person name="Kaster A.K."/>
            <person name="Goenrich M."/>
            <person name="Vollmers J."/>
            <person name="Thurmer A."/>
            <person name="Bertsch J."/>
            <person name="Schuchmann K."/>
            <person name="Voigt B."/>
            <person name="Hecker M."/>
            <person name="Daniel R."/>
            <person name="Thauer R.K."/>
            <person name="Gottschalk G."/>
            <person name="Muller V."/>
        </authorList>
    </citation>
    <scope>NUCLEOTIDE SEQUENCE [LARGE SCALE GENOMIC DNA]</scope>
    <source>
        <strain evidence="2">ATCC 29683 / DSM 1030 / JCM 2381 / KCTC 1655 / WB1</strain>
    </source>
</reference>
<dbReference type="EMBL" id="CP002987">
    <property type="protein sequence ID" value="AFA47477.1"/>
    <property type="molecule type" value="Genomic_DNA"/>
</dbReference>
<organism evidence="1 2">
    <name type="scientific">Acetobacterium woodii (strain ATCC 29683 / DSM 1030 / JCM 2381 / KCTC 1655 / WB1)</name>
    <dbReference type="NCBI Taxonomy" id="931626"/>
    <lineage>
        <taxon>Bacteria</taxon>
        <taxon>Bacillati</taxon>
        <taxon>Bacillota</taxon>
        <taxon>Clostridia</taxon>
        <taxon>Eubacteriales</taxon>
        <taxon>Eubacteriaceae</taxon>
        <taxon>Acetobacterium</taxon>
    </lineage>
</organism>